<dbReference type="PANTHER" id="PTHR30146:SF109">
    <property type="entry name" value="HTH-TYPE TRANSCRIPTIONAL REGULATOR GALS"/>
    <property type="match status" value="1"/>
</dbReference>
<dbReference type="InterPro" id="IPR000843">
    <property type="entry name" value="HTH_LacI"/>
</dbReference>
<keyword evidence="1" id="KW-0805">Transcription regulation</keyword>
<dbReference type="Pfam" id="PF00356">
    <property type="entry name" value="LacI"/>
    <property type="match status" value="1"/>
</dbReference>
<evidence type="ECO:0000313" key="6">
    <source>
        <dbReference type="Proteomes" id="UP000738431"/>
    </source>
</evidence>
<dbReference type="SUPFAM" id="SSF53822">
    <property type="entry name" value="Periplasmic binding protein-like I"/>
    <property type="match status" value="1"/>
</dbReference>
<dbReference type="SMART" id="SM00354">
    <property type="entry name" value="HTH_LACI"/>
    <property type="match status" value="1"/>
</dbReference>
<dbReference type="Gene3D" id="3.40.50.2300">
    <property type="match status" value="2"/>
</dbReference>
<dbReference type="Pfam" id="PF13377">
    <property type="entry name" value="Peripla_BP_3"/>
    <property type="match status" value="1"/>
</dbReference>
<reference evidence="5 6" key="1">
    <citation type="submission" date="2021-08" db="EMBL/GenBank/DDBJ databases">
        <authorList>
            <person name="Zhang D."/>
            <person name="Zhang A."/>
            <person name="Wang L."/>
        </authorList>
    </citation>
    <scope>NUCLEOTIDE SEQUENCE [LARGE SCALE GENOMIC DNA]</scope>
    <source>
        <strain evidence="5 6">WL0086</strain>
    </source>
</reference>
<keyword evidence="3" id="KW-0804">Transcription</keyword>
<dbReference type="CDD" id="cd01392">
    <property type="entry name" value="HTH_LacI"/>
    <property type="match status" value="1"/>
</dbReference>
<accession>A0ABZ1C972</accession>
<name>A0ABZ1C972_9BACT</name>
<dbReference type="SUPFAM" id="SSF47413">
    <property type="entry name" value="lambda repressor-like DNA-binding domains"/>
    <property type="match status" value="1"/>
</dbReference>
<dbReference type="GO" id="GO:0003677">
    <property type="term" value="F:DNA binding"/>
    <property type="evidence" value="ECO:0007669"/>
    <property type="project" value="UniProtKB-KW"/>
</dbReference>
<dbReference type="RefSeq" id="WP_221029111.1">
    <property type="nucleotide sequence ID" value="NZ_CP139781.1"/>
</dbReference>
<dbReference type="EMBL" id="CP139781">
    <property type="protein sequence ID" value="WRQ87847.1"/>
    <property type="molecule type" value="Genomic_DNA"/>
</dbReference>
<dbReference type="Gene3D" id="1.10.260.40">
    <property type="entry name" value="lambda repressor-like DNA-binding domains"/>
    <property type="match status" value="1"/>
</dbReference>
<evidence type="ECO:0000259" key="4">
    <source>
        <dbReference type="PROSITE" id="PS50932"/>
    </source>
</evidence>
<evidence type="ECO:0000256" key="3">
    <source>
        <dbReference type="ARBA" id="ARBA00023163"/>
    </source>
</evidence>
<feature type="domain" description="HTH lacI-type" evidence="4">
    <location>
        <begin position="5"/>
        <end position="59"/>
    </location>
</feature>
<organism evidence="5 6">
    <name type="scientific">Actomonas aquatica</name>
    <dbReference type="NCBI Taxonomy" id="2866162"/>
    <lineage>
        <taxon>Bacteria</taxon>
        <taxon>Pseudomonadati</taxon>
        <taxon>Verrucomicrobiota</taxon>
        <taxon>Opitutia</taxon>
        <taxon>Opitutales</taxon>
        <taxon>Opitutaceae</taxon>
        <taxon>Actomonas</taxon>
    </lineage>
</organism>
<protein>
    <submittedName>
        <fullName evidence="5">LacI family DNA-binding transcriptional regulator</fullName>
    </submittedName>
</protein>
<gene>
    <name evidence="5" type="ORF">K1X11_000395</name>
</gene>
<evidence type="ECO:0000256" key="2">
    <source>
        <dbReference type="ARBA" id="ARBA00023125"/>
    </source>
</evidence>
<keyword evidence="6" id="KW-1185">Reference proteome</keyword>
<dbReference type="InterPro" id="IPR046335">
    <property type="entry name" value="LacI/GalR-like_sensor"/>
</dbReference>
<keyword evidence="2 5" id="KW-0238">DNA-binding</keyword>
<dbReference type="PANTHER" id="PTHR30146">
    <property type="entry name" value="LACI-RELATED TRANSCRIPTIONAL REPRESSOR"/>
    <property type="match status" value="1"/>
</dbReference>
<dbReference type="InterPro" id="IPR028082">
    <property type="entry name" value="Peripla_BP_I"/>
</dbReference>
<reference evidence="5 6" key="2">
    <citation type="submission" date="2023-12" db="EMBL/GenBank/DDBJ databases">
        <title>Description of an unclassified Opitutus bacterium of Verrucomicrobiota.</title>
        <authorList>
            <person name="Zhang D.-F."/>
        </authorList>
    </citation>
    <scope>NUCLEOTIDE SEQUENCE [LARGE SCALE GENOMIC DNA]</scope>
    <source>
        <strain evidence="5 6">WL0086</strain>
    </source>
</reference>
<dbReference type="InterPro" id="IPR010982">
    <property type="entry name" value="Lambda_DNA-bd_dom_sf"/>
</dbReference>
<dbReference type="PROSITE" id="PS50932">
    <property type="entry name" value="HTH_LACI_2"/>
    <property type="match status" value="1"/>
</dbReference>
<evidence type="ECO:0000256" key="1">
    <source>
        <dbReference type="ARBA" id="ARBA00023015"/>
    </source>
</evidence>
<evidence type="ECO:0000313" key="5">
    <source>
        <dbReference type="EMBL" id="WRQ87847.1"/>
    </source>
</evidence>
<dbReference type="Proteomes" id="UP000738431">
    <property type="component" value="Chromosome"/>
</dbReference>
<sequence length="353" mass="39864">MPRPATIRSLASQLGLSTATISEALRDSERVKPETRERVQRAAREAGYERNPLLGATFSALRRSRHLGFNGTIGLVDVAIDDRTELMLFHQEVVRGATKRAQELGFRTELFWVGRTAPALSVTRLNNVLFARGIPGVIFLPFDQRQDFSRFDFSQIAAVGMDHRLSNPSLHTVQPDHYLSMHHAVAQLTAHGYRRIGLCLEARKDSRVDHKWSAGFLSQFREKPKGPPVPPLIAETLHKGTFTRWFRRYRPDVIVGHGQVVIDWLRALKISVPEDVGFFRINTTERSDPCAGLDLRPHLLGATAVESVVAMLHRREHGIPRYPKSISVDAIWSDGPTIRPERKPRASRTKKKT</sequence>
<proteinExistence type="predicted"/>